<gene>
    <name evidence="1" type="ORF">TRFO_35578</name>
</gene>
<dbReference type="AlphaFoldDB" id="A0A1J4JFT3"/>
<keyword evidence="2" id="KW-1185">Reference proteome</keyword>
<protein>
    <submittedName>
        <fullName evidence="1">Uncharacterized protein</fullName>
    </submittedName>
</protein>
<name>A0A1J4JFT3_9EUKA</name>
<evidence type="ECO:0000313" key="1">
    <source>
        <dbReference type="EMBL" id="OHS98078.1"/>
    </source>
</evidence>
<comment type="caution">
    <text evidence="1">The sequence shown here is derived from an EMBL/GenBank/DDBJ whole genome shotgun (WGS) entry which is preliminary data.</text>
</comment>
<dbReference type="GeneID" id="94845042"/>
<evidence type="ECO:0000313" key="2">
    <source>
        <dbReference type="Proteomes" id="UP000179807"/>
    </source>
</evidence>
<dbReference type="VEuPathDB" id="TrichDB:TRFO_35578"/>
<dbReference type="Proteomes" id="UP000179807">
    <property type="component" value="Unassembled WGS sequence"/>
</dbReference>
<organism evidence="1 2">
    <name type="scientific">Tritrichomonas foetus</name>
    <dbReference type="NCBI Taxonomy" id="1144522"/>
    <lineage>
        <taxon>Eukaryota</taxon>
        <taxon>Metamonada</taxon>
        <taxon>Parabasalia</taxon>
        <taxon>Tritrichomonadida</taxon>
        <taxon>Tritrichomonadidae</taxon>
        <taxon>Tritrichomonas</taxon>
    </lineage>
</organism>
<dbReference type="RefSeq" id="XP_068351215.1">
    <property type="nucleotide sequence ID" value="XM_068510338.1"/>
</dbReference>
<accession>A0A1J4JFT3</accession>
<sequence length="132" mass="14810">MSIAPYSAESAQAIQLVDGKFKLYYDKQKKQVIFDTGDEKISFNAVYTKEEVDNIISTGGDFNPTAFLKAILVPGAAIKISQIMGEKISDLFKTTEMTSETYDDLMKALERNAGRYNFGHYSQLRCSTARKK</sequence>
<reference evidence="1" key="1">
    <citation type="submission" date="2016-10" db="EMBL/GenBank/DDBJ databases">
        <authorList>
            <person name="Benchimol M."/>
            <person name="Almeida L.G."/>
            <person name="Vasconcelos A.T."/>
            <person name="Perreira-Neves A."/>
            <person name="Rosa I.A."/>
            <person name="Tasca T."/>
            <person name="Bogo M.R."/>
            <person name="de Souza W."/>
        </authorList>
    </citation>
    <scope>NUCLEOTIDE SEQUENCE [LARGE SCALE GENOMIC DNA]</scope>
    <source>
        <strain evidence="1">K</strain>
    </source>
</reference>
<dbReference type="EMBL" id="MLAK01001076">
    <property type="protein sequence ID" value="OHS98078.1"/>
    <property type="molecule type" value="Genomic_DNA"/>
</dbReference>
<proteinExistence type="predicted"/>